<reference evidence="2 5" key="2">
    <citation type="submission" date="2019-12" db="EMBL/GenBank/DDBJ databases">
        <authorList>
            <person name="Zheng J."/>
        </authorList>
    </citation>
    <scope>NUCLEOTIDE SEQUENCE [LARGE SCALE GENOMIC DNA]</scope>
    <source>
        <strain evidence="2 5">DSM 27347</strain>
    </source>
</reference>
<keyword evidence="4" id="KW-1185">Reference proteome</keyword>
<protein>
    <submittedName>
        <fullName evidence="3">Uncharacterized protein</fullName>
    </submittedName>
</protein>
<dbReference type="Proteomes" id="UP000323502">
    <property type="component" value="Unassembled WGS sequence"/>
</dbReference>
<reference evidence="3 4" key="1">
    <citation type="submission" date="2016-10" db="EMBL/GenBank/DDBJ databases">
        <authorList>
            <person name="Varghese N."/>
            <person name="Submissions S."/>
        </authorList>
    </citation>
    <scope>NUCLEOTIDE SEQUENCE [LARGE SCALE GENOMIC DNA]</scope>
    <source>
        <strain evidence="3 4">S7-754</strain>
    </source>
</reference>
<feature type="region of interest" description="Disordered" evidence="1">
    <location>
        <begin position="25"/>
        <end position="57"/>
    </location>
</feature>
<evidence type="ECO:0000256" key="1">
    <source>
        <dbReference type="SAM" id="MobiDB-lite"/>
    </source>
</evidence>
<evidence type="ECO:0000313" key="4">
    <source>
        <dbReference type="Proteomes" id="UP000323502"/>
    </source>
</evidence>
<accession>A0A1G7M9R3</accession>
<organism evidence="3 4">
    <name type="scientific">Sphingomonas carotinifaciens</name>
    <dbReference type="NCBI Taxonomy" id="1166323"/>
    <lineage>
        <taxon>Bacteria</taxon>
        <taxon>Pseudomonadati</taxon>
        <taxon>Pseudomonadota</taxon>
        <taxon>Alphaproteobacteria</taxon>
        <taxon>Sphingomonadales</taxon>
        <taxon>Sphingomonadaceae</taxon>
        <taxon>Sphingomonas</taxon>
    </lineage>
</organism>
<name>A0A1G7M9R3_9SPHN</name>
<evidence type="ECO:0000313" key="2">
    <source>
        <dbReference type="EMBL" id="MWC42102.1"/>
    </source>
</evidence>
<dbReference type="EMBL" id="FNBI01000004">
    <property type="protein sequence ID" value="SDF58366.1"/>
    <property type="molecule type" value="Genomic_DNA"/>
</dbReference>
<dbReference type="AlphaFoldDB" id="A0A1G7M9R3"/>
<gene>
    <name evidence="2" type="ORF">GQR91_00285</name>
    <name evidence="3" type="ORF">SAMN05216557_104114</name>
</gene>
<dbReference type="RefSeq" id="WP_149682478.1">
    <property type="nucleotide sequence ID" value="NZ_FNBI01000004.1"/>
</dbReference>
<dbReference type="OrthoDB" id="7490673at2"/>
<dbReference type="EMBL" id="WSUT01000001">
    <property type="protein sequence ID" value="MWC42102.1"/>
    <property type="molecule type" value="Genomic_DNA"/>
</dbReference>
<sequence>MLWLPPTPISVVAICADGAASCPQGSQAVAAGSGQDAPDTDPATKPDIEPVPPPAGGLKIGATLRGRYDLRFDDVGSAGQRRTSSHLSFDTLALTADYTSDRFFGSAQYRFFGGNFIYGKSAGYDVYPGEVNFLMYAYAGARLTEQDSLTAGVQPVPFDDRYWGSSILNDLAFVYGMEEVYNLGVKYRRETPSYRIELGFFPSAGPAGFGISRDSSRYSTNIVRADAYVPDGSNNDERDMLIGNVRYTLADRDGTTLHATVSGWLSTIRNADTRRNGSKRVFAASLTAANGPWHAKALVARQDIDPRNPGRNDIISVGGFDSSYNIAAKGHYVFAEAGRAIDTGSLPVEVTPYVNYGRFFKENETFNDSERLDIGAVWTSKGQKRVKVYTEMMLGRNDPYVGAGQFASGAAQGGDNRWKASFMAIFGYSF</sequence>
<proteinExistence type="predicted"/>
<evidence type="ECO:0000313" key="5">
    <source>
        <dbReference type="Proteomes" id="UP000436801"/>
    </source>
</evidence>
<dbReference type="Proteomes" id="UP000436801">
    <property type="component" value="Unassembled WGS sequence"/>
</dbReference>
<evidence type="ECO:0000313" key="3">
    <source>
        <dbReference type="EMBL" id="SDF58366.1"/>
    </source>
</evidence>